<dbReference type="Pfam" id="PF00072">
    <property type="entry name" value="Response_reg"/>
    <property type="match status" value="1"/>
</dbReference>
<dbReference type="PANTHER" id="PTHR44591">
    <property type="entry name" value="STRESS RESPONSE REGULATOR PROTEIN 1"/>
    <property type="match status" value="1"/>
</dbReference>
<dbReference type="SUPFAM" id="SSF52172">
    <property type="entry name" value="CheY-like"/>
    <property type="match status" value="1"/>
</dbReference>
<evidence type="ECO:0000256" key="3">
    <source>
        <dbReference type="ARBA" id="ARBA00023163"/>
    </source>
</evidence>
<evidence type="ECO:0000313" key="7">
    <source>
        <dbReference type="Proteomes" id="UP000018542"/>
    </source>
</evidence>
<dbReference type="STRING" id="1029756.W911_04150"/>
<keyword evidence="3" id="KW-0804">Transcription</keyword>
<dbReference type="InterPro" id="IPR001789">
    <property type="entry name" value="Sig_transdc_resp-reg_receiver"/>
</dbReference>
<dbReference type="Gene3D" id="3.40.50.2300">
    <property type="match status" value="1"/>
</dbReference>
<accession>V5SAT7</accession>
<dbReference type="PROSITE" id="PS50110">
    <property type="entry name" value="RESPONSE_REGULATORY"/>
    <property type="match status" value="1"/>
</dbReference>
<feature type="modified residue" description="4-aspartylphosphate" evidence="4">
    <location>
        <position position="52"/>
    </location>
</feature>
<dbReference type="HOGENOM" id="CLU_000445_69_12_5"/>
<evidence type="ECO:0000256" key="1">
    <source>
        <dbReference type="ARBA" id="ARBA00022553"/>
    </source>
</evidence>
<keyword evidence="7" id="KW-1185">Reference proteome</keyword>
<evidence type="ECO:0000259" key="5">
    <source>
        <dbReference type="PROSITE" id="PS50110"/>
    </source>
</evidence>
<dbReference type="OrthoDB" id="9800897at2"/>
<dbReference type="RefSeq" id="WP_023786240.1">
    <property type="nucleotide sequence ID" value="NC_022997.1"/>
</dbReference>
<dbReference type="KEGG" id="hni:W911_04150"/>
<name>V5SAT7_9HYPH</name>
<dbReference type="InterPro" id="IPR011006">
    <property type="entry name" value="CheY-like_superfamily"/>
</dbReference>
<dbReference type="Proteomes" id="UP000018542">
    <property type="component" value="Chromosome"/>
</dbReference>
<dbReference type="InterPro" id="IPR050595">
    <property type="entry name" value="Bact_response_regulator"/>
</dbReference>
<protein>
    <submittedName>
        <fullName evidence="6">Chemotaxis protein CheY</fullName>
    </submittedName>
</protein>
<feature type="domain" description="Response regulatory" evidence="5">
    <location>
        <begin position="3"/>
        <end position="119"/>
    </location>
</feature>
<evidence type="ECO:0000256" key="4">
    <source>
        <dbReference type="PROSITE-ProRule" id="PRU00169"/>
    </source>
</evidence>
<gene>
    <name evidence="6" type="ORF">W911_04150</name>
</gene>
<evidence type="ECO:0000313" key="6">
    <source>
        <dbReference type="EMBL" id="AHB47783.1"/>
    </source>
</evidence>
<dbReference type="PANTHER" id="PTHR44591:SF3">
    <property type="entry name" value="RESPONSE REGULATORY DOMAIN-CONTAINING PROTEIN"/>
    <property type="match status" value="1"/>
</dbReference>
<dbReference type="PATRIC" id="fig|1029756.8.peg.867"/>
<proteinExistence type="predicted"/>
<reference evidence="6 7" key="1">
    <citation type="journal article" date="2014" name="Genome Announc.">
        <title>Complete Genome Sequence of Hyphomicrobium nitrativorans Strain NL23, a Denitrifying Bacterium Isolated from Biofilm of a Methanol-Fed Denitrification System Treating Seawater at the Montreal Biodome.</title>
        <authorList>
            <person name="Martineau C."/>
            <person name="Villeneuve C."/>
            <person name="Mauffrey F."/>
            <person name="Villemur R."/>
        </authorList>
    </citation>
    <scope>NUCLEOTIDE SEQUENCE [LARGE SCALE GENOMIC DNA]</scope>
    <source>
        <strain evidence="6">NL23</strain>
    </source>
</reference>
<keyword evidence="1 4" id="KW-0597">Phosphoprotein</keyword>
<sequence length="121" mass="13510">MKTALVVDDSAFIRKIARQILDGMGFEVAEAQDGEDALTQCQAELPDLILLDWHMPVMSGLEFLHKLRKMPGGGDPQVVFCTTENTRDKIITALEAGATEYIMKPFDQEIIRTKLEQIGMV</sequence>
<keyword evidence="2" id="KW-0805">Transcription regulation</keyword>
<dbReference type="SMART" id="SM00448">
    <property type="entry name" value="REC"/>
    <property type="match status" value="1"/>
</dbReference>
<dbReference type="AlphaFoldDB" id="V5SAT7"/>
<organism evidence="6 7">
    <name type="scientific">Hyphomicrobium nitrativorans NL23</name>
    <dbReference type="NCBI Taxonomy" id="1029756"/>
    <lineage>
        <taxon>Bacteria</taxon>
        <taxon>Pseudomonadati</taxon>
        <taxon>Pseudomonadota</taxon>
        <taxon>Alphaproteobacteria</taxon>
        <taxon>Hyphomicrobiales</taxon>
        <taxon>Hyphomicrobiaceae</taxon>
        <taxon>Hyphomicrobium</taxon>
    </lineage>
</organism>
<dbReference type="GO" id="GO:0000160">
    <property type="term" value="P:phosphorelay signal transduction system"/>
    <property type="evidence" value="ECO:0007669"/>
    <property type="project" value="InterPro"/>
</dbReference>
<dbReference type="EMBL" id="CP006912">
    <property type="protein sequence ID" value="AHB47783.1"/>
    <property type="molecule type" value="Genomic_DNA"/>
</dbReference>
<evidence type="ECO:0000256" key="2">
    <source>
        <dbReference type="ARBA" id="ARBA00023015"/>
    </source>
</evidence>